<dbReference type="InterPro" id="IPR007553">
    <property type="entry name" value="2-thiour_desulf"/>
</dbReference>
<organism evidence="1 2">
    <name type="scientific">Thermosporothrix hazakensis</name>
    <dbReference type="NCBI Taxonomy" id="644383"/>
    <lineage>
        <taxon>Bacteria</taxon>
        <taxon>Bacillati</taxon>
        <taxon>Chloroflexota</taxon>
        <taxon>Ktedonobacteria</taxon>
        <taxon>Ktedonobacterales</taxon>
        <taxon>Thermosporotrichaceae</taxon>
        <taxon>Thermosporothrix</taxon>
    </lineage>
</organism>
<proteinExistence type="predicted"/>
<dbReference type="EMBL" id="QKUF01000008">
    <property type="protein sequence ID" value="PZW29393.1"/>
    <property type="molecule type" value="Genomic_DNA"/>
</dbReference>
<accession>A0A326UFL4</accession>
<comment type="caution">
    <text evidence="1">The sequence shown here is derived from an EMBL/GenBank/DDBJ whole genome shotgun (WGS) entry which is preliminary data.</text>
</comment>
<protein>
    <submittedName>
        <fullName evidence="1">Uncharacterized protein YbbK (DUF523 family)</fullName>
    </submittedName>
</protein>
<name>A0A326UFL4_THEHA</name>
<dbReference type="PANTHER" id="PTHR30087">
    <property type="entry name" value="INNER MEMBRANE PROTEIN"/>
    <property type="match status" value="1"/>
</dbReference>
<sequence>MAARKPIRLVSACMTGTPCRYNGQAKPDPRVIRLVEHQEAIAVCPEMLGGLSTPRRPAEIVGGDGDDVLDGKARVIDESGQDVTEAFLAGAHQALKLAQAAGAREAILKEFSPSCGCATIYDGTFSGKRQAGTGVTAALLRRYGITVRSELALEE</sequence>
<evidence type="ECO:0000313" key="2">
    <source>
        <dbReference type="Proteomes" id="UP000248806"/>
    </source>
</evidence>
<gene>
    <name evidence="1" type="ORF">EI42_02687</name>
</gene>
<evidence type="ECO:0000313" key="1">
    <source>
        <dbReference type="EMBL" id="PZW29393.1"/>
    </source>
</evidence>
<keyword evidence="2" id="KW-1185">Reference proteome</keyword>
<dbReference type="PANTHER" id="PTHR30087:SF1">
    <property type="entry name" value="HYPOTHETICAL CYTOSOLIC PROTEIN"/>
    <property type="match status" value="1"/>
</dbReference>
<reference evidence="1 2" key="1">
    <citation type="submission" date="2018-06" db="EMBL/GenBank/DDBJ databases">
        <title>Genomic Encyclopedia of Archaeal and Bacterial Type Strains, Phase II (KMG-II): from individual species to whole genera.</title>
        <authorList>
            <person name="Goeker M."/>
        </authorList>
    </citation>
    <scope>NUCLEOTIDE SEQUENCE [LARGE SCALE GENOMIC DNA]</scope>
    <source>
        <strain evidence="1 2">ATCC BAA-1881</strain>
    </source>
</reference>
<dbReference type="Proteomes" id="UP000248806">
    <property type="component" value="Unassembled WGS sequence"/>
</dbReference>
<dbReference type="Pfam" id="PF04463">
    <property type="entry name" value="2-thiour_desulf"/>
    <property type="match status" value="1"/>
</dbReference>
<dbReference type="AlphaFoldDB" id="A0A326UFL4"/>